<dbReference type="PANTHER" id="PTHR46289:SF19">
    <property type="entry name" value="ZINC FINGER MYM-TYPE CONTAINING 1"/>
    <property type="match status" value="1"/>
</dbReference>
<dbReference type="EMBL" id="CARXXK010000001">
    <property type="protein sequence ID" value="CAI6343301.1"/>
    <property type="molecule type" value="Genomic_DNA"/>
</dbReference>
<keyword evidence="3" id="KW-1185">Reference proteome</keyword>
<feature type="domain" description="HAT C-terminal dimerisation" evidence="1">
    <location>
        <begin position="230"/>
        <end position="306"/>
    </location>
</feature>
<accession>A0AAV0VKJ1</accession>
<gene>
    <name evidence="2" type="ORF">MEUPH1_LOCUS587</name>
</gene>
<dbReference type="SUPFAM" id="SSF53098">
    <property type="entry name" value="Ribonuclease H-like"/>
    <property type="match status" value="1"/>
</dbReference>
<evidence type="ECO:0000313" key="2">
    <source>
        <dbReference type="EMBL" id="CAI6343301.1"/>
    </source>
</evidence>
<evidence type="ECO:0000259" key="1">
    <source>
        <dbReference type="Pfam" id="PF05699"/>
    </source>
</evidence>
<reference evidence="2 3" key="1">
    <citation type="submission" date="2023-01" db="EMBL/GenBank/DDBJ databases">
        <authorList>
            <person name="Whitehead M."/>
        </authorList>
    </citation>
    <scope>NUCLEOTIDE SEQUENCE [LARGE SCALE GENOMIC DNA]</scope>
</reference>
<dbReference type="Proteomes" id="UP001160148">
    <property type="component" value="Unassembled WGS sequence"/>
</dbReference>
<dbReference type="Pfam" id="PF05699">
    <property type="entry name" value="Dimer_Tnp_hAT"/>
    <property type="match status" value="1"/>
</dbReference>
<sequence>MSGGKLSGYQIFDALYEISQDISFDQITRLEAESLAKKIKNFNFVCCVVIWHSILNQINLASKVLQKVTLDISGAENILSETINFLKKIRCDESFDKFLRDAETIALELDIEASFRQQTSIRPRKKKTVFFSYEQPDEPIINLKTKFKVELYFYILDVALNSLEERFEQLHNHCDNFKFLYDISSLKSITKDNIVKNCMDLQLLLSENENVSNSDIDAIEMTDELVAISELLKPNSTPLEVLQFIVNNNNFVPNVAVALRIILTMPVSVASGERSFSKLKIIKNYLRSSMNQERLSDLATISIEKEVMENLEFKNLLIDFAQEKARKINFI</sequence>
<dbReference type="InterPro" id="IPR052958">
    <property type="entry name" value="IFN-induced_PKR_regulator"/>
</dbReference>
<evidence type="ECO:0000313" key="3">
    <source>
        <dbReference type="Proteomes" id="UP001160148"/>
    </source>
</evidence>
<organism evidence="2 3">
    <name type="scientific">Macrosiphum euphorbiae</name>
    <name type="common">potato aphid</name>
    <dbReference type="NCBI Taxonomy" id="13131"/>
    <lineage>
        <taxon>Eukaryota</taxon>
        <taxon>Metazoa</taxon>
        <taxon>Ecdysozoa</taxon>
        <taxon>Arthropoda</taxon>
        <taxon>Hexapoda</taxon>
        <taxon>Insecta</taxon>
        <taxon>Pterygota</taxon>
        <taxon>Neoptera</taxon>
        <taxon>Paraneoptera</taxon>
        <taxon>Hemiptera</taxon>
        <taxon>Sternorrhyncha</taxon>
        <taxon>Aphidomorpha</taxon>
        <taxon>Aphidoidea</taxon>
        <taxon>Aphididae</taxon>
        <taxon>Macrosiphini</taxon>
        <taxon>Macrosiphum</taxon>
    </lineage>
</organism>
<dbReference type="PANTHER" id="PTHR46289">
    <property type="entry name" value="52 KDA REPRESSOR OF THE INHIBITOR OF THE PROTEIN KINASE-LIKE PROTEIN-RELATED"/>
    <property type="match status" value="1"/>
</dbReference>
<proteinExistence type="predicted"/>
<dbReference type="InterPro" id="IPR008906">
    <property type="entry name" value="HATC_C_dom"/>
</dbReference>
<dbReference type="InterPro" id="IPR012337">
    <property type="entry name" value="RNaseH-like_sf"/>
</dbReference>
<name>A0AAV0VKJ1_9HEMI</name>
<dbReference type="GO" id="GO:0046983">
    <property type="term" value="F:protein dimerization activity"/>
    <property type="evidence" value="ECO:0007669"/>
    <property type="project" value="InterPro"/>
</dbReference>
<protein>
    <recommendedName>
        <fullName evidence="1">HAT C-terminal dimerisation domain-containing protein</fullName>
    </recommendedName>
</protein>
<dbReference type="AlphaFoldDB" id="A0AAV0VKJ1"/>
<comment type="caution">
    <text evidence="2">The sequence shown here is derived from an EMBL/GenBank/DDBJ whole genome shotgun (WGS) entry which is preliminary data.</text>
</comment>